<proteinExistence type="predicted"/>
<name>A0ABW2CQK1_9ACTN</name>
<dbReference type="RefSeq" id="WP_160822540.1">
    <property type="nucleotide sequence ID" value="NZ_JBHSXS010000018.1"/>
</dbReference>
<feature type="compositionally biased region" description="Basic residues" evidence="1">
    <location>
        <begin position="396"/>
        <end position="405"/>
    </location>
</feature>
<reference evidence="4" key="1">
    <citation type="journal article" date="2019" name="Int. J. Syst. Evol. Microbiol.">
        <title>The Global Catalogue of Microorganisms (GCM) 10K type strain sequencing project: providing services to taxonomists for standard genome sequencing and annotation.</title>
        <authorList>
            <consortium name="The Broad Institute Genomics Platform"/>
            <consortium name="The Broad Institute Genome Sequencing Center for Infectious Disease"/>
            <person name="Wu L."/>
            <person name="Ma J."/>
        </authorList>
    </citation>
    <scope>NUCLEOTIDE SEQUENCE [LARGE SCALE GENOMIC DNA]</scope>
    <source>
        <strain evidence="4">JCM 3369</strain>
    </source>
</reference>
<dbReference type="Pfam" id="PF02720">
    <property type="entry name" value="DUF222"/>
    <property type="match status" value="1"/>
</dbReference>
<evidence type="ECO:0000313" key="3">
    <source>
        <dbReference type="EMBL" id="MFC6883226.1"/>
    </source>
</evidence>
<sequence length="467" mass="50037">MADDLASLSTAELVDRAMAAAAELARRQPPETAAECLESAERLAGALDVAERALAGFIGVVDASGETRRWGLPSTQAWLRSRLGMRDARARERITLARQLARLPKVDMLLATGGLSFGHAATIARAVTRLDGPDCAAAEGILLGLVEQGCPPGKVAATGDRIGEVIAERDGTERPPEAQARGYERSWVSSVRSLDGGRYLKGWLNAEDAAVWDAALGPLAKPAGADDRRDLPERTAAALTAVLSGGHVSGQVTVVMDLDTLNGGHTPARLGDGSPIPAPQARRIALAAGVSALILGRKNVPLYLGRRVRFATAAQRRVLQVLYPVCVVNGCEVPGHLCEVDHVDGWALANGATDIDRLVLCCAWHNRFKHAQPERISIRQTPDGLYTYRLLSPGHRSGKSPGHRSGKNETSGFHVNRNQPNNPDTTRPNTSRSRAHRSTRTTQRPPSHRPAKRSLHPSHSDRQPTGP</sequence>
<comment type="caution">
    <text evidence="3">The sequence shown here is derived from an EMBL/GenBank/DDBJ whole genome shotgun (WGS) entry which is preliminary data.</text>
</comment>
<evidence type="ECO:0000256" key="1">
    <source>
        <dbReference type="SAM" id="MobiDB-lite"/>
    </source>
</evidence>
<dbReference type="EMBL" id="JBHSXS010000018">
    <property type="protein sequence ID" value="MFC6883226.1"/>
    <property type="molecule type" value="Genomic_DNA"/>
</dbReference>
<gene>
    <name evidence="3" type="ORF">ACFQKB_25955</name>
</gene>
<feature type="compositionally biased region" description="Basic and acidic residues" evidence="1">
    <location>
        <begin position="458"/>
        <end position="467"/>
    </location>
</feature>
<dbReference type="InterPro" id="IPR003870">
    <property type="entry name" value="DUF222"/>
</dbReference>
<dbReference type="Gene3D" id="1.10.30.50">
    <property type="match status" value="1"/>
</dbReference>
<protein>
    <submittedName>
        <fullName evidence="3">DUF222 domain-containing protein</fullName>
    </submittedName>
</protein>
<dbReference type="Proteomes" id="UP001596380">
    <property type="component" value="Unassembled WGS sequence"/>
</dbReference>
<feature type="compositionally biased region" description="Polar residues" evidence="1">
    <location>
        <begin position="408"/>
        <end position="429"/>
    </location>
</feature>
<keyword evidence="4" id="KW-1185">Reference proteome</keyword>
<feature type="region of interest" description="Disordered" evidence="1">
    <location>
        <begin position="388"/>
        <end position="467"/>
    </location>
</feature>
<feature type="compositionally biased region" description="Basic residues" evidence="1">
    <location>
        <begin position="446"/>
        <end position="456"/>
    </location>
</feature>
<evidence type="ECO:0000259" key="2">
    <source>
        <dbReference type="Pfam" id="PF02720"/>
    </source>
</evidence>
<evidence type="ECO:0000313" key="4">
    <source>
        <dbReference type="Proteomes" id="UP001596380"/>
    </source>
</evidence>
<feature type="domain" description="DUF222" evidence="2">
    <location>
        <begin position="36"/>
        <end position="320"/>
    </location>
</feature>
<dbReference type="CDD" id="cd00085">
    <property type="entry name" value="HNHc"/>
    <property type="match status" value="1"/>
</dbReference>
<accession>A0ABW2CQK1</accession>
<organism evidence="3 4">
    <name type="scientific">Actinomadura yumaensis</name>
    <dbReference type="NCBI Taxonomy" id="111807"/>
    <lineage>
        <taxon>Bacteria</taxon>
        <taxon>Bacillati</taxon>
        <taxon>Actinomycetota</taxon>
        <taxon>Actinomycetes</taxon>
        <taxon>Streptosporangiales</taxon>
        <taxon>Thermomonosporaceae</taxon>
        <taxon>Actinomadura</taxon>
    </lineage>
</organism>
<dbReference type="InterPro" id="IPR003615">
    <property type="entry name" value="HNH_nuc"/>
</dbReference>